<proteinExistence type="predicted"/>
<keyword evidence="2" id="KW-1185">Reference proteome</keyword>
<dbReference type="RefSeq" id="WP_271432761.1">
    <property type="nucleotide sequence ID" value="NZ_JAQIOY010000003.1"/>
</dbReference>
<accession>A0ABT4XTY7</accession>
<organism evidence="1 2">
    <name type="scientific">Thalassococcus lentus</name>
    <dbReference type="NCBI Taxonomy" id="1210524"/>
    <lineage>
        <taxon>Bacteria</taxon>
        <taxon>Pseudomonadati</taxon>
        <taxon>Pseudomonadota</taxon>
        <taxon>Alphaproteobacteria</taxon>
        <taxon>Rhodobacterales</taxon>
        <taxon>Roseobacteraceae</taxon>
        <taxon>Thalassococcus</taxon>
    </lineage>
</organism>
<dbReference type="Proteomes" id="UP001210720">
    <property type="component" value="Unassembled WGS sequence"/>
</dbReference>
<reference evidence="1 2" key="1">
    <citation type="submission" date="2023-01" db="EMBL/GenBank/DDBJ databases">
        <title>Thalassococcus onchidii sp. nov., isolated from a marine invertebrate from the South China Sea.</title>
        <authorList>
            <person name="Xu S."/>
            <person name="Liu Z."/>
            <person name="Xu Y."/>
        </authorList>
    </citation>
    <scope>NUCLEOTIDE SEQUENCE [LARGE SCALE GENOMIC DNA]</scope>
    <source>
        <strain evidence="1 2">KCTC 32084</strain>
    </source>
</reference>
<protein>
    <submittedName>
        <fullName evidence="1">Uncharacterized protein</fullName>
    </submittedName>
</protein>
<gene>
    <name evidence="1" type="ORF">PFY00_11845</name>
</gene>
<sequence length="103" mass="11215">MSRPKHSTFHLGPLGTFYSGSGLDVDCVHLPATVISRAAGLRVECTNEDDLRAALIAHWEASGRMFSVDDVLEWALDRSPPMTGSEVTSGLRQVGVNDGWLQF</sequence>
<evidence type="ECO:0000313" key="1">
    <source>
        <dbReference type="EMBL" id="MDA7425422.1"/>
    </source>
</evidence>
<evidence type="ECO:0000313" key="2">
    <source>
        <dbReference type="Proteomes" id="UP001210720"/>
    </source>
</evidence>
<name>A0ABT4XTY7_9RHOB</name>
<comment type="caution">
    <text evidence="1">The sequence shown here is derived from an EMBL/GenBank/DDBJ whole genome shotgun (WGS) entry which is preliminary data.</text>
</comment>
<dbReference type="EMBL" id="JAQIOY010000003">
    <property type="protein sequence ID" value="MDA7425422.1"/>
    <property type="molecule type" value="Genomic_DNA"/>
</dbReference>